<keyword evidence="4" id="KW-0050">Antiport</keyword>
<dbReference type="PANTHER" id="PTHR11878">
    <property type="entry name" value="SODIUM/CALCIUM EXCHANGER"/>
    <property type="match status" value="1"/>
</dbReference>
<proteinExistence type="inferred from homology"/>
<keyword evidence="8" id="KW-0479">Metal-binding</keyword>
<dbReference type="InterPro" id="IPR032452">
    <property type="entry name" value="Na_Ca_Ex_C-exten"/>
</dbReference>
<dbReference type="Pfam" id="PF03160">
    <property type="entry name" value="Calx-beta"/>
    <property type="match status" value="1"/>
</dbReference>
<dbReference type="GO" id="GO:0042383">
    <property type="term" value="C:sarcolemma"/>
    <property type="evidence" value="ECO:0007669"/>
    <property type="project" value="TreeGrafter"/>
</dbReference>
<dbReference type="InterPro" id="IPR004837">
    <property type="entry name" value="NaCa_Exmemb"/>
</dbReference>
<evidence type="ECO:0000256" key="11">
    <source>
        <dbReference type="ARBA" id="ARBA00022837"/>
    </source>
</evidence>
<dbReference type="Pfam" id="PF01699">
    <property type="entry name" value="Na_Ca_ex"/>
    <property type="match status" value="2"/>
</dbReference>
<dbReference type="PRINTS" id="PR01259">
    <property type="entry name" value="NACAEXCHNGR"/>
</dbReference>
<evidence type="ECO:0000256" key="3">
    <source>
        <dbReference type="ARBA" id="ARBA00022448"/>
    </source>
</evidence>
<comment type="similarity">
    <text evidence="2">Belongs to the Ca(2+):cation antiporter (CaCA) (TC 2.A.19) family. SLC8 subfamily.</text>
</comment>
<dbReference type="GO" id="GO:0098794">
    <property type="term" value="C:postsynapse"/>
    <property type="evidence" value="ECO:0007669"/>
    <property type="project" value="TreeGrafter"/>
</dbReference>
<keyword evidence="11" id="KW-0106">Calcium</keyword>
<keyword evidence="16 21" id="KW-0472">Membrane</keyword>
<evidence type="ECO:0000256" key="18">
    <source>
        <dbReference type="ARBA" id="ARBA00023201"/>
    </source>
</evidence>
<evidence type="ECO:0000256" key="1">
    <source>
        <dbReference type="ARBA" id="ARBA00004651"/>
    </source>
</evidence>
<evidence type="ECO:0000256" key="21">
    <source>
        <dbReference type="SAM" id="Phobius"/>
    </source>
</evidence>
<dbReference type="GO" id="GO:0046872">
    <property type="term" value="F:metal ion binding"/>
    <property type="evidence" value="ECO:0007669"/>
    <property type="project" value="UniProtKB-KW"/>
</dbReference>
<evidence type="ECO:0000256" key="4">
    <source>
        <dbReference type="ARBA" id="ARBA00022449"/>
    </source>
</evidence>
<feature type="transmembrane region" description="Helical" evidence="21">
    <location>
        <begin position="338"/>
        <end position="364"/>
    </location>
</feature>
<protein>
    <submittedName>
        <fullName evidence="24">Calx-beta domain-containing protein</fullName>
    </submittedName>
</protein>
<evidence type="ECO:0000256" key="20">
    <source>
        <dbReference type="SAM" id="MobiDB-lite"/>
    </source>
</evidence>
<feature type="transmembrane region" description="Helical" evidence="21">
    <location>
        <begin position="976"/>
        <end position="996"/>
    </location>
</feature>
<feature type="transmembrane region" description="Helical" evidence="21">
    <location>
        <begin position="273"/>
        <end position="292"/>
    </location>
</feature>
<feature type="domain" description="Calx-beta" evidence="22">
    <location>
        <begin position="489"/>
        <end position="589"/>
    </location>
</feature>
<comment type="catalytic activity">
    <reaction evidence="19">
        <text>Ca(2+)(in) + 3 Na(+)(out) = Ca(2+)(out) + 3 Na(+)(in)</text>
        <dbReference type="Rhea" id="RHEA:69955"/>
        <dbReference type="ChEBI" id="CHEBI:29101"/>
        <dbReference type="ChEBI" id="CHEBI:29108"/>
    </reaction>
</comment>
<evidence type="ECO:0000256" key="14">
    <source>
        <dbReference type="ARBA" id="ARBA00023053"/>
    </source>
</evidence>
<evidence type="ECO:0000256" key="13">
    <source>
        <dbReference type="ARBA" id="ARBA00022989"/>
    </source>
</evidence>
<evidence type="ECO:0000256" key="2">
    <source>
        <dbReference type="ARBA" id="ARBA00007489"/>
    </source>
</evidence>
<evidence type="ECO:0000256" key="7">
    <source>
        <dbReference type="ARBA" id="ARBA00022692"/>
    </source>
</evidence>
<organism evidence="23 24">
    <name type="scientific">Macrostomum lignano</name>
    <dbReference type="NCBI Taxonomy" id="282301"/>
    <lineage>
        <taxon>Eukaryota</taxon>
        <taxon>Metazoa</taxon>
        <taxon>Spiralia</taxon>
        <taxon>Lophotrochozoa</taxon>
        <taxon>Platyhelminthes</taxon>
        <taxon>Rhabditophora</taxon>
        <taxon>Macrostomorpha</taxon>
        <taxon>Macrostomida</taxon>
        <taxon>Macrostomidae</taxon>
        <taxon>Macrostomum</taxon>
    </lineage>
</organism>
<evidence type="ECO:0000256" key="12">
    <source>
        <dbReference type="ARBA" id="ARBA00022860"/>
    </source>
</evidence>
<feature type="transmembrane region" description="Helical" evidence="21">
    <location>
        <begin position="951"/>
        <end position="970"/>
    </location>
</feature>
<keyword evidence="17" id="KW-0325">Glycoprotein</keyword>
<keyword evidence="13 21" id="KW-1133">Transmembrane helix</keyword>
<keyword evidence="3" id="KW-0813">Transport</keyword>
<sequence>SPASQWLASYELLAGDAERLCGKRNCSCAFFSARSSPLEEAAKATWGSRWNSNWGSSSSSSGPSLAEQQLGVKGGASTCSHLCSLHSRGLSRRSLSVRQSPRLKSKRQEKSPVSTPKMSLISALTPLLSLALLAPTAEAVALDANGTCPSQANVSCKPGVVLPMWLPADNLSLGDRVARATVYLAILVYCFLGVSIIADRFMAAIEVITSKEKDVVVKLKDGSKQVVSVRIWNETVSNLTLMALGSSAPEILLSIIEICGKGFVAGDLGPGTIVGSAAFNLFIIIGFCVYVVPDGEIRRIKHLTVFFITATFSIFAYMWLYIIIAVSSPGRVTVWEGLLTFAYFPITVLLAYIADTKIFFKHFLNKRYFARKRRGAAEQPRRCGRRRRWRRPNCRWRRGRRRLADDGEGEFERHRHEYIELLREIRKKHPNVEPKALEEMAQIEVLNRGPKSRAFYRMQATRQLTGSGNVIKKSKVERRMSAASETGHAASCEPVDPALQRIFFDPGHYTVMENIGSFELTVSREGGDLNSRVKVDYETVNGTAEAGEDFDYAKGTLTFHSGERHCRFSLNIIDDDVFEEDEHFYVELSNIRVEGGRPDARVQLADPCRATVMVLDDDHSGVFHFEEAEKTVGESVGEAEIKVERTSGARGIVRVPYKTADGTARGGGKDFEDTHGYLEFHNDQTEQFINVRIIDYEEYQKNVFFFVELGEPILMKKVESAAGQRCEDAEKGPHLEEDVDCAETEMAGRPRLGELTRVKVNIVESVEFKNTVDRMLKKANLSLVVGTSSWKEQFIEAITVSAGDGNEDEGDGTGDGEEKLPSCGDYIMHFLTIFWKLLFAFVPPTGVSEMDTPLICGGDEMSVFCSLIRSADYAGGWLCFNVSITVIGMLTAVIGDLASSFGCTVGLTDAVTAITFVALGTSLPDTFASKVAAIGDAYADSSVGNVTGSNAVNVFLGIGVAWSIAAIYHWSIDSEFTVHAGSLGFSVTLFCAEAFLAMTSQAGRFAADIINLVENMRNHLYRLVTLENLSSCVRHADAEQPPPRTGVPKPRSVQPDVVHPRELVARQQAADHAARISPAVPDEQLSVQQHHLGDLQGPGLDHQARQHQAAVLLPKPTAPAQLLAQAQDVAVEILEAEHAAVAQVHLRLCDLPARAALLTPSCPSASSPVSRRQSRPHLQRALLNHDQRPGSWLCRSSTSFLTTSRLTMACAALYFSSRVISSYRLLRTMCHVLGRWASLSSTAILCSMPQSVTARTVTGDTMPAELRHSTPMTQSSRNSVRRTALAGPAGPHRVLAGWCLR</sequence>
<dbReference type="PANTHER" id="PTHR11878:SF65">
    <property type="entry name" value="NA_CA-EXCHANGE PROTEIN, ISOFORM G"/>
    <property type="match status" value="1"/>
</dbReference>
<feature type="region of interest" description="Disordered" evidence="20">
    <location>
        <begin position="1036"/>
        <end position="1055"/>
    </location>
</feature>
<dbReference type="NCBIfam" id="TIGR00845">
    <property type="entry name" value="caca"/>
    <property type="match status" value="1"/>
</dbReference>
<keyword evidence="10" id="KW-0677">Repeat</keyword>
<dbReference type="GO" id="GO:0007154">
    <property type="term" value="P:cell communication"/>
    <property type="evidence" value="ECO:0007669"/>
    <property type="project" value="InterPro"/>
</dbReference>
<dbReference type="Gene3D" id="2.60.40.2030">
    <property type="match status" value="2"/>
</dbReference>
<keyword evidence="7 21" id="KW-0812">Transmembrane</keyword>
<keyword evidence="9" id="KW-0732">Signal</keyword>
<dbReference type="GO" id="GO:0030424">
    <property type="term" value="C:axon"/>
    <property type="evidence" value="ECO:0007669"/>
    <property type="project" value="TreeGrafter"/>
</dbReference>
<evidence type="ECO:0000313" key="24">
    <source>
        <dbReference type="WBParaSite" id="maker-uti_cns_0015679-snap-gene-0.2-mRNA-1"/>
    </source>
</evidence>
<dbReference type="Gene3D" id="1.20.1420.30">
    <property type="entry name" value="NCX, central ion-binding region"/>
    <property type="match status" value="2"/>
</dbReference>
<evidence type="ECO:0000256" key="17">
    <source>
        <dbReference type="ARBA" id="ARBA00023180"/>
    </source>
</evidence>
<dbReference type="Pfam" id="PF16494">
    <property type="entry name" value="Na_Ca_ex_C"/>
    <property type="match status" value="1"/>
</dbReference>
<keyword evidence="6" id="KW-0109">Calcium transport</keyword>
<keyword evidence="18" id="KW-0739">Sodium transport</keyword>
<keyword evidence="23" id="KW-1185">Reference proteome</keyword>
<evidence type="ECO:0000259" key="22">
    <source>
        <dbReference type="SMART" id="SM00237"/>
    </source>
</evidence>
<evidence type="ECO:0000256" key="6">
    <source>
        <dbReference type="ARBA" id="ARBA00022568"/>
    </source>
</evidence>
<keyword evidence="5" id="KW-1003">Cell membrane</keyword>
<evidence type="ECO:0000313" key="23">
    <source>
        <dbReference type="Proteomes" id="UP000095280"/>
    </source>
</evidence>
<dbReference type="GO" id="GO:0005432">
    <property type="term" value="F:calcium:sodium antiporter activity"/>
    <property type="evidence" value="ECO:0007669"/>
    <property type="project" value="InterPro"/>
</dbReference>
<feature type="domain" description="Calx-beta" evidence="22">
    <location>
        <begin position="610"/>
        <end position="710"/>
    </location>
</feature>
<comment type="subcellular location">
    <subcellularLocation>
        <location evidence="1">Cell membrane</location>
        <topology evidence="1">Multi-pass membrane protein</topology>
    </subcellularLocation>
</comment>
<name>A0A1I8IS04_9PLAT</name>
<dbReference type="SUPFAM" id="SSF141072">
    <property type="entry name" value="CalX-like"/>
    <property type="match status" value="2"/>
</dbReference>
<dbReference type="InterPro" id="IPR003644">
    <property type="entry name" value="Calx_beta"/>
</dbReference>
<dbReference type="InterPro" id="IPR004836">
    <property type="entry name" value="Na_Ca_Ex"/>
</dbReference>
<evidence type="ECO:0000256" key="9">
    <source>
        <dbReference type="ARBA" id="ARBA00022729"/>
    </source>
</evidence>
<dbReference type="InterPro" id="IPR038081">
    <property type="entry name" value="CalX-like_sf"/>
</dbReference>
<evidence type="ECO:0000256" key="19">
    <source>
        <dbReference type="ARBA" id="ARBA00033667"/>
    </source>
</evidence>
<keyword evidence="14" id="KW-0915">Sodium</keyword>
<evidence type="ECO:0000256" key="10">
    <source>
        <dbReference type="ARBA" id="ARBA00022737"/>
    </source>
</evidence>
<accession>A0A1I8IS04</accession>
<evidence type="ECO:0000256" key="8">
    <source>
        <dbReference type="ARBA" id="ARBA00022723"/>
    </source>
</evidence>
<evidence type="ECO:0000256" key="15">
    <source>
        <dbReference type="ARBA" id="ARBA00023065"/>
    </source>
</evidence>
<feature type="region of interest" description="Disordered" evidence="20">
    <location>
        <begin position="93"/>
        <end position="114"/>
    </location>
</feature>
<keyword evidence="15" id="KW-0406">Ion transport</keyword>
<dbReference type="SMART" id="SM00237">
    <property type="entry name" value="Calx_beta"/>
    <property type="match status" value="2"/>
</dbReference>
<dbReference type="InterPro" id="IPR051171">
    <property type="entry name" value="CaCA"/>
</dbReference>
<evidence type="ECO:0000256" key="5">
    <source>
        <dbReference type="ARBA" id="ARBA00022475"/>
    </source>
</evidence>
<feature type="transmembrane region" description="Helical" evidence="21">
    <location>
        <begin position="304"/>
        <end position="326"/>
    </location>
</feature>
<dbReference type="WBParaSite" id="maker-uti_cns_0015679-snap-gene-0.2-mRNA-1">
    <property type="protein sequence ID" value="maker-uti_cns_0015679-snap-gene-0.2-mRNA-1"/>
    <property type="gene ID" value="maker-uti_cns_0015679-snap-gene-0.2"/>
</dbReference>
<dbReference type="GO" id="GO:0098703">
    <property type="term" value="P:calcium ion import across plasma membrane"/>
    <property type="evidence" value="ECO:0007669"/>
    <property type="project" value="TreeGrafter"/>
</dbReference>
<dbReference type="InterPro" id="IPR044880">
    <property type="entry name" value="NCX_ion-bd_dom_sf"/>
</dbReference>
<dbReference type="GO" id="GO:0005516">
    <property type="term" value="F:calmodulin binding"/>
    <property type="evidence" value="ECO:0007669"/>
    <property type="project" value="UniProtKB-KW"/>
</dbReference>
<reference evidence="24" key="1">
    <citation type="submission" date="2016-11" db="UniProtKB">
        <authorList>
            <consortium name="WormBaseParasite"/>
        </authorList>
    </citation>
    <scope>IDENTIFICATION</scope>
</reference>
<keyword evidence="12" id="KW-0112">Calmodulin-binding</keyword>
<feature type="transmembrane region" description="Helical" evidence="21">
    <location>
        <begin position="180"/>
        <end position="198"/>
    </location>
</feature>
<evidence type="ECO:0000256" key="16">
    <source>
        <dbReference type="ARBA" id="ARBA00023136"/>
    </source>
</evidence>
<dbReference type="Proteomes" id="UP000095280">
    <property type="component" value="Unplaced"/>
</dbReference>